<feature type="transmembrane region" description="Helical" evidence="1">
    <location>
        <begin position="37"/>
        <end position="61"/>
    </location>
</feature>
<keyword evidence="4" id="KW-1185">Reference proteome</keyword>
<name>A0ABW4Z4W9_9HYPH</name>
<keyword evidence="1" id="KW-1133">Transmembrane helix</keyword>
<feature type="signal peptide" evidence="2">
    <location>
        <begin position="1"/>
        <end position="22"/>
    </location>
</feature>
<keyword evidence="2" id="KW-0732">Signal</keyword>
<dbReference type="EMBL" id="JBHUHD010000004">
    <property type="protein sequence ID" value="MFD2143522.1"/>
    <property type="molecule type" value="Genomic_DNA"/>
</dbReference>
<gene>
    <name evidence="3" type="ORF">ACFSNC_24315</name>
</gene>
<evidence type="ECO:0000256" key="2">
    <source>
        <dbReference type="SAM" id="SignalP"/>
    </source>
</evidence>
<feature type="chain" id="PRO_5045379679" evidence="2">
    <location>
        <begin position="23"/>
        <end position="153"/>
    </location>
</feature>
<evidence type="ECO:0000256" key="1">
    <source>
        <dbReference type="SAM" id="Phobius"/>
    </source>
</evidence>
<comment type="caution">
    <text evidence="3">The sequence shown here is derived from an EMBL/GenBank/DDBJ whole genome shotgun (WGS) entry which is preliminary data.</text>
</comment>
<dbReference type="Proteomes" id="UP001597299">
    <property type="component" value="Unassembled WGS sequence"/>
</dbReference>
<feature type="transmembrane region" description="Helical" evidence="1">
    <location>
        <begin position="134"/>
        <end position="152"/>
    </location>
</feature>
<reference evidence="4" key="1">
    <citation type="journal article" date="2019" name="Int. J. Syst. Evol. Microbiol.">
        <title>The Global Catalogue of Microorganisms (GCM) 10K type strain sequencing project: providing services to taxonomists for standard genome sequencing and annotation.</title>
        <authorList>
            <consortium name="The Broad Institute Genomics Platform"/>
            <consortium name="The Broad Institute Genome Sequencing Center for Infectious Disease"/>
            <person name="Wu L."/>
            <person name="Ma J."/>
        </authorList>
    </citation>
    <scope>NUCLEOTIDE SEQUENCE [LARGE SCALE GENOMIC DNA]</scope>
    <source>
        <strain evidence="4">CCM 7435</strain>
    </source>
</reference>
<sequence length="153" mass="15544">MFYLLALLIGVVAGLRAMTAPAAVAWAAHLGWIDLSASPLAFMGYAWTPWIFTALALVEFVTDQLPTTPSRTVPPQFAARLISGALCGACLGVAGGSLSIGAVASVIGAVIGTLGGRLARAGLAEKFGQDRPAALIEDAVAVIGAVIIVMVAR</sequence>
<proteinExistence type="predicted"/>
<accession>A0ABW4Z4W9</accession>
<protein>
    <submittedName>
        <fullName evidence="3">DUF4126 domain-containing protein</fullName>
    </submittedName>
</protein>
<dbReference type="RefSeq" id="WP_213351861.1">
    <property type="nucleotide sequence ID" value="NZ_JAHBGB010000012.1"/>
</dbReference>
<keyword evidence="1" id="KW-0812">Transmembrane</keyword>
<evidence type="ECO:0000313" key="4">
    <source>
        <dbReference type="Proteomes" id="UP001597299"/>
    </source>
</evidence>
<evidence type="ECO:0000313" key="3">
    <source>
        <dbReference type="EMBL" id="MFD2143522.1"/>
    </source>
</evidence>
<keyword evidence="1" id="KW-0472">Membrane</keyword>
<organism evidence="3 4">
    <name type="scientific">Ancylobacter oerskovii</name>
    <dbReference type="NCBI Taxonomy" id="459519"/>
    <lineage>
        <taxon>Bacteria</taxon>
        <taxon>Pseudomonadati</taxon>
        <taxon>Pseudomonadota</taxon>
        <taxon>Alphaproteobacteria</taxon>
        <taxon>Hyphomicrobiales</taxon>
        <taxon>Xanthobacteraceae</taxon>
        <taxon>Ancylobacter</taxon>
    </lineage>
</organism>
<feature type="transmembrane region" description="Helical" evidence="1">
    <location>
        <begin position="81"/>
        <end position="114"/>
    </location>
</feature>